<feature type="signal peptide" evidence="2">
    <location>
        <begin position="1"/>
        <end position="33"/>
    </location>
</feature>
<dbReference type="AlphaFoldDB" id="K0SVD2"/>
<proteinExistence type="predicted"/>
<evidence type="ECO:0000313" key="3">
    <source>
        <dbReference type="EMBL" id="EJK68919.1"/>
    </source>
</evidence>
<dbReference type="Proteomes" id="UP000266841">
    <property type="component" value="Unassembled WGS sequence"/>
</dbReference>
<protein>
    <submittedName>
        <fullName evidence="3">Uncharacterized protein</fullName>
    </submittedName>
</protein>
<sequence length="126" mass="13523">MITTTVAPPCSQGRRAFLLYCIALLSNGGSVEAFAPTLICPLAPLAPVWAVGKAAIMARKKFWPESEPWPREWEDNDIWFEKSKDENQAAAVESAVLDGKGASSQERMGGGDPPPSCPAYRGSATK</sequence>
<evidence type="ECO:0000313" key="4">
    <source>
        <dbReference type="Proteomes" id="UP000266841"/>
    </source>
</evidence>
<gene>
    <name evidence="3" type="ORF">THAOC_09868</name>
</gene>
<dbReference type="EMBL" id="AGNL01010697">
    <property type="protein sequence ID" value="EJK68919.1"/>
    <property type="molecule type" value="Genomic_DNA"/>
</dbReference>
<feature type="region of interest" description="Disordered" evidence="1">
    <location>
        <begin position="84"/>
        <end position="126"/>
    </location>
</feature>
<organism evidence="3 4">
    <name type="scientific">Thalassiosira oceanica</name>
    <name type="common">Marine diatom</name>
    <dbReference type="NCBI Taxonomy" id="159749"/>
    <lineage>
        <taxon>Eukaryota</taxon>
        <taxon>Sar</taxon>
        <taxon>Stramenopiles</taxon>
        <taxon>Ochrophyta</taxon>
        <taxon>Bacillariophyta</taxon>
        <taxon>Coscinodiscophyceae</taxon>
        <taxon>Thalassiosirophycidae</taxon>
        <taxon>Thalassiosirales</taxon>
        <taxon>Thalassiosiraceae</taxon>
        <taxon>Thalassiosira</taxon>
    </lineage>
</organism>
<keyword evidence="2" id="KW-0732">Signal</keyword>
<comment type="caution">
    <text evidence="3">The sequence shown here is derived from an EMBL/GenBank/DDBJ whole genome shotgun (WGS) entry which is preliminary data.</text>
</comment>
<name>K0SVD2_THAOC</name>
<feature type="chain" id="PRO_5003837486" evidence="2">
    <location>
        <begin position="34"/>
        <end position="126"/>
    </location>
</feature>
<evidence type="ECO:0000256" key="1">
    <source>
        <dbReference type="SAM" id="MobiDB-lite"/>
    </source>
</evidence>
<accession>K0SVD2</accession>
<evidence type="ECO:0000256" key="2">
    <source>
        <dbReference type="SAM" id="SignalP"/>
    </source>
</evidence>
<keyword evidence="4" id="KW-1185">Reference proteome</keyword>
<reference evidence="3 4" key="1">
    <citation type="journal article" date="2012" name="Genome Biol.">
        <title>Genome and low-iron response of an oceanic diatom adapted to chronic iron limitation.</title>
        <authorList>
            <person name="Lommer M."/>
            <person name="Specht M."/>
            <person name="Roy A.S."/>
            <person name="Kraemer L."/>
            <person name="Andreson R."/>
            <person name="Gutowska M.A."/>
            <person name="Wolf J."/>
            <person name="Bergner S.V."/>
            <person name="Schilhabel M.B."/>
            <person name="Klostermeier U.C."/>
            <person name="Beiko R.G."/>
            <person name="Rosenstiel P."/>
            <person name="Hippler M."/>
            <person name="Laroche J."/>
        </authorList>
    </citation>
    <scope>NUCLEOTIDE SEQUENCE [LARGE SCALE GENOMIC DNA]</scope>
    <source>
        <strain evidence="3 4">CCMP1005</strain>
    </source>
</reference>